<dbReference type="Proteomes" id="UP000515160">
    <property type="component" value="Chromosome 2L"/>
</dbReference>
<dbReference type="OrthoDB" id="7988812at2759"/>
<keyword evidence="2" id="KW-1185">Reference proteome</keyword>
<sequence length="153" mass="16885">MYNKVLIVSVLLAFMCVQFATSLTCYTCVTPNDCRSPKKVTCTNAAANETSQYLNVYHQNVRNLTSLRFDCLALKYTFASNTTATHQLHGCIHPDVAPCSLSLRPEYSYNWRRSTCNVCSGNKCNKNPAGKMSSSVYTIAATAIGLMLAKIYA</sequence>
<dbReference type="RefSeq" id="XP_034098722.2">
    <property type="nucleotide sequence ID" value="XM_034242831.2"/>
</dbReference>
<gene>
    <name evidence="3" type="primary">LOC117564165</name>
</gene>
<name>A0A6P8XIZ9_DROAB</name>
<evidence type="ECO:0000313" key="2">
    <source>
        <dbReference type="Proteomes" id="UP000515160"/>
    </source>
</evidence>
<dbReference type="GeneID" id="117564165"/>
<accession>A0A6P8XIZ9</accession>
<protein>
    <submittedName>
        <fullName evidence="3">Uncharacterized protein LOC117564165</fullName>
    </submittedName>
</protein>
<evidence type="ECO:0000313" key="3">
    <source>
        <dbReference type="RefSeq" id="XP_034098722.2"/>
    </source>
</evidence>
<proteinExistence type="predicted"/>
<organism evidence="2 3">
    <name type="scientific">Drosophila albomicans</name>
    <name type="common">Fruit fly</name>
    <dbReference type="NCBI Taxonomy" id="7291"/>
    <lineage>
        <taxon>Eukaryota</taxon>
        <taxon>Metazoa</taxon>
        <taxon>Ecdysozoa</taxon>
        <taxon>Arthropoda</taxon>
        <taxon>Hexapoda</taxon>
        <taxon>Insecta</taxon>
        <taxon>Pterygota</taxon>
        <taxon>Neoptera</taxon>
        <taxon>Endopterygota</taxon>
        <taxon>Diptera</taxon>
        <taxon>Brachycera</taxon>
        <taxon>Muscomorpha</taxon>
        <taxon>Ephydroidea</taxon>
        <taxon>Drosophilidae</taxon>
        <taxon>Drosophila</taxon>
    </lineage>
</organism>
<reference evidence="3" key="1">
    <citation type="submission" date="2025-08" db="UniProtKB">
        <authorList>
            <consortium name="RefSeq"/>
        </authorList>
    </citation>
    <scope>IDENTIFICATION</scope>
    <source>
        <strain evidence="3">15112-1751.03</strain>
        <tissue evidence="3">Whole Adult</tissue>
    </source>
</reference>
<feature type="signal peptide" evidence="1">
    <location>
        <begin position="1"/>
        <end position="22"/>
    </location>
</feature>
<keyword evidence="1" id="KW-0732">Signal</keyword>
<feature type="chain" id="PRO_5039378388" evidence="1">
    <location>
        <begin position="23"/>
        <end position="153"/>
    </location>
</feature>
<evidence type="ECO:0000256" key="1">
    <source>
        <dbReference type="SAM" id="SignalP"/>
    </source>
</evidence>
<dbReference type="AlphaFoldDB" id="A0A6P8XIZ9"/>